<reference evidence="1 3" key="1">
    <citation type="submission" date="2015-11" db="EMBL/GenBank/DDBJ databases">
        <title>Genomic analysis of 38 Legionella species identifies large and diverse effector repertoires.</title>
        <authorList>
            <person name="Burstein D."/>
            <person name="Amaro F."/>
            <person name="Zusman T."/>
            <person name="Lifshitz Z."/>
            <person name="Cohen O."/>
            <person name="Gilbert J.A."/>
            <person name="Pupko T."/>
            <person name="Shuman H.A."/>
            <person name="Segal G."/>
        </authorList>
    </citation>
    <scope>NUCLEOTIDE SEQUENCE [LARGE SCALE GENOMIC DNA]</scope>
    <source>
        <strain evidence="1 3">JA-26-G1-E2</strain>
    </source>
</reference>
<dbReference type="SUPFAM" id="SSF51735">
    <property type="entry name" value="NAD(P)-binding Rossmann-fold domains"/>
    <property type="match status" value="1"/>
</dbReference>
<dbReference type="GO" id="GO:0016616">
    <property type="term" value="F:oxidoreductase activity, acting on the CH-OH group of donors, NAD or NADP as acceptor"/>
    <property type="evidence" value="ECO:0007669"/>
    <property type="project" value="TreeGrafter"/>
</dbReference>
<dbReference type="InterPro" id="IPR002347">
    <property type="entry name" value="SDR_fam"/>
</dbReference>
<dbReference type="EMBL" id="LYOZ01000018">
    <property type="protein sequence ID" value="OCH97989.1"/>
    <property type="molecule type" value="Genomic_DNA"/>
</dbReference>
<dbReference type="Gene3D" id="3.40.50.720">
    <property type="entry name" value="NAD(P)-binding Rossmann-like Domain"/>
    <property type="match status" value="1"/>
</dbReference>
<evidence type="ECO:0000313" key="2">
    <source>
        <dbReference type="EMBL" id="OCH97989.1"/>
    </source>
</evidence>
<comment type="caution">
    <text evidence="1">The sequence shown here is derived from an EMBL/GenBank/DDBJ whole genome shotgun (WGS) entry which is preliminary data.</text>
</comment>
<evidence type="ECO:0000313" key="4">
    <source>
        <dbReference type="Proteomes" id="UP000093336"/>
    </source>
</evidence>
<dbReference type="InterPro" id="IPR052184">
    <property type="entry name" value="SDR_enzymes"/>
</dbReference>
<dbReference type="PRINTS" id="PR00081">
    <property type="entry name" value="GDHRDH"/>
</dbReference>
<evidence type="ECO:0000313" key="3">
    <source>
        <dbReference type="Proteomes" id="UP000054715"/>
    </source>
</evidence>
<name>A0A0W0UHA2_9GAMM</name>
<dbReference type="Proteomes" id="UP000093336">
    <property type="component" value="Unassembled WGS sequence"/>
</dbReference>
<protein>
    <submittedName>
        <fullName evidence="1">C-factor</fullName>
    </submittedName>
</protein>
<dbReference type="STRING" id="455.Ljam_1457"/>
<dbReference type="Pfam" id="PF00106">
    <property type="entry name" value="adh_short"/>
    <property type="match status" value="1"/>
</dbReference>
<evidence type="ECO:0000313" key="1">
    <source>
        <dbReference type="EMBL" id="KTD07262.1"/>
    </source>
</evidence>
<keyword evidence="4" id="KW-1185">Reference proteome</keyword>
<proteinExistence type="predicted"/>
<dbReference type="PATRIC" id="fig|455.5.peg.1539"/>
<sequence length="256" mass="28404">MEYQSTKVVIIGGNRGIGLGFVQEYLSRGCFVYATYREQSKRDELMALKSSYSNSLELISLDVRDKQAIICLAEEINGTIDILILNAGIIRSPSGSHPLIETEEQLRETMEVNTFAHDNIMRALFAKLLHSNSCAVYVSSTLSSYSHNLKGRYSSYRASKAAGNVLMQNWNIELSSIWLAQGNSPDDRPCAFPISPGLVQTDMGGGRGDLTVKQSVSQMVSVIADVRKHKRCSFYLYDGSVLQSYPEPLITVERTT</sequence>
<dbReference type="PANTHER" id="PTHR45458">
    <property type="entry name" value="SHORT-CHAIN DEHYDROGENASE/REDUCTASE SDR"/>
    <property type="match status" value="1"/>
</dbReference>
<dbReference type="AlphaFoldDB" id="A0A0W0UHA2"/>
<dbReference type="EMBL" id="LNYG01000013">
    <property type="protein sequence ID" value="KTD07262.1"/>
    <property type="molecule type" value="Genomic_DNA"/>
</dbReference>
<dbReference type="OrthoDB" id="9810734at2"/>
<gene>
    <name evidence="1" type="primary">csgA</name>
    <name evidence="2" type="ORF">A8135_01845</name>
    <name evidence="1" type="ORF">Ljam_1457</name>
</gene>
<dbReference type="PANTHER" id="PTHR45458:SF1">
    <property type="entry name" value="SHORT CHAIN DEHYDROGENASE"/>
    <property type="match status" value="1"/>
</dbReference>
<dbReference type="InterPro" id="IPR036291">
    <property type="entry name" value="NAD(P)-bd_dom_sf"/>
</dbReference>
<reference evidence="2 4" key="2">
    <citation type="submission" date="2016-05" db="EMBL/GenBank/DDBJ databases">
        <authorList>
            <person name="Prochazka B."/>
            <person name="Indra A."/>
            <person name="Hasenberger P."/>
            <person name="Blaschitz M."/>
            <person name="Wagner L."/>
            <person name="Wewalka G."/>
            <person name="Sorschag S."/>
            <person name="Schmid D."/>
            <person name="Ruppitsch W."/>
        </authorList>
    </citation>
    <scope>NUCLEOTIDE SEQUENCE [LARGE SCALE GENOMIC DNA]</scope>
    <source>
        <strain evidence="2 4">974010_12</strain>
    </source>
</reference>
<accession>A0A0W0UHA2</accession>
<dbReference type="Proteomes" id="UP000054715">
    <property type="component" value="Unassembled WGS sequence"/>
</dbReference>
<organism evidence="1 3">
    <name type="scientific">Legionella jamestowniensis</name>
    <dbReference type="NCBI Taxonomy" id="455"/>
    <lineage>
        <taxon>Bacteria</taxon>
        <taxon>Pseudomonadati</taxon>
        <taxon>Pseudomonadota</taxon>
        <taxon>Gammaproteobacteria</taxon>
        <taxon>Legionellales</taxon>
        <taxon>Legionellaceae</taxon>
        <taxon>Legionella</taxon>
    </lineage>
</organism>
<dbReference type="RefSeq" id="WP_058449462.1">
    <property type="nucleotide sequence ID" value="NZ_CAAAJF010000005.1"/>
</dbReference>